<comment type="caution">
    <text evidence="2">The sequence shown here is derived from an EMBL/GenBank/DDBJ whole genome shotgun (WGS) entry which is preliminary data.</text>
</comment>
<dbReference type="InterPro" id="IPR022212">
    <property type="entry name" value="DUF3741"/>
</dbReference>
<dbReference type="PANTHER" id="PTHR46836:SF7">
    <property type="entry name" value="PHOSPHATIDYLINOSITOL N-ACETYGLUCOSAMINLYTRANSFERASE SUBUNIT P-LIKE PROTEIN"/>
    <property type="match status" value="1"/>
</dbReference>
<dbReference type="EMBL" id="BSYO01000026">
    <property type="protein sequence ID" value="GMH23263.1"/>
    <property type="molecule type" value="Genomic_DNA"/>
</dbReference>
<gene>
    <name evidence="2" type="ORF">Nepgr_025106</name>
</gene>
<accession>A0AAD3XZE0</accession>
<evidence type="ECO:0000313" key="2">
    <source>
        <dbReference type="EMBL" id="GMH23263.1"/>
    </source>
</evidence>
<keyword evidence="3" id="KW-1185">Reference proteome</keyword>
<proteinExistence type="predicted"/>
<sequence>MQFSPIKSQCSPSSVALSRRHGENEKFPFSQLFGNANCLYTDEKLQESREINDFQGALPPNKELFLKAINLPASRLAKHLCDLYGARDFHYGHVQSMTSSALKHYTQPRGCQSGRAASGQIHISFPHAHRYGFQGISGHGQVSNSHTFSRDPAAEIQDACPIPRRVDVMKSKIENGPNVVQLVSSANSSSDLCFGFELTIKIPSVRNGEAKSWSLKILCDDLDIFEHQFQESRELPDDKEAKK</sequence>
<evidence type="ECO:0000313" key="3">
    <source>
        <dbReference type="Proteomes" id="UP001279734"/>
    </source>
</evidence>
<dbReference type="Pfam" id="PF12552">
    <property type="entry name" value="DUF3741"/>
    <property type="match status" value="1"/>
</dbReference>
<name>A0AAD3XZE0_NEPGR</name>
<feature type="domain" description="DUF3741" evidence="1">
    <location>
        <begin position="31"/>
        <end position="69"/>
    </location>
</feature>
<dbReference type="PANTHER" id="PTHR46836">
    <property type="entry name" value="AFADIN"/>
    <property type="match status" value="1"/>
</dbReference>
<organism evidence="2 3">
    <name type="scientific">Nepenthes gracilis</name>
    <name type="common">Slender pitcher plant</name>
    <dbReference type="NCBI Taxonomy" id="150966"/>
    <lineage>
        <taxon>Eukaryota</taxon>
        <taxon>Viridiplantae</taxon>
        <taxon>Streptophyta</taxon>
        <taxon>Embryophyta</taxon>
        <taxon>Tracheophyta</taxon>
        <taxon>Spermatophyta</taxon>
        <taxon>Magnoliopsida</taxon>
        <taxon>eudicotyledons</taxon>
        <taxon>Gunneridae</taxon>
        <taxon>Pentapetalae</taxon>
        <taxon>Caryophyllales</taxon>
        <taxon>Nepenthaceae</taxon>
        <taxon>Nepenthes</taxon>
    </lineage>
</organism>
<evidence type="ECO:0000259" key="1">
    <source>
        <dbReference type="Pfam" id="PF12552"/>
    </source>
</evidence>
<protein>
    <recommendedName>
        <fullName evidence="1">DUF3741 domain-containing protein</fullName>
    </recommendedName>
</protein>
<reference evidence="2" key="1">
    <citation type="submission" date="2023-05" db="EMBL/GenBank/DDBJ databases">
        <title>Nepenthes gracilis genome sequencing.</title>
        <authorList>
            <person name="Fukushima K."/>
        </authorList>
    </citation>
    <scope>NUCLEOTIDE SEQUENCE</scope>
    <source>
        <strain evidence="2">SING2019-196</strain>
    </source>
</reference>
<dbReference type="Proteomes" id="UP001279734">
    <property type="component" value="Unassembled WGS sequence"/>
</dbReference>
<dbReference type="AlphaFoldDB" id="A0AAD3XZE0"/>